<dbReference type="InterPro" id="IPR036942">
    <property type="entry name" value="Beta-barrel_TonB_sf"/>
</dbReference>
<keyword evidence="5 9" id="KW-0798">TonB box</keyword>
<comment type="similarity">
    <text evidence="8 9">Belongs to the TonB-dependent receptor family.</text>
</comment>
<evidence type="ECO:0000256" key="2">
    <source>
        <dbReference type="ARBA" id="ARBA00022448"/>
    </source>
</evidence>
<keyword evidence="2 8" id="KW-0813">Transport</keyword>
<evidence type="ECO:0000256" key="5">
    <source>
        <dbReference type="ARBA" id="ARBA00023077"/>
    </source>
</evidence>
<proteinExistence type="inferred from homology"/>
<evidence type="ECO:0000256" key="4">
    <source>
        <dbReference type="ARBA" id="ARBA00022692"/>
    </source>
</evidence>
<evidence type="ECO:0000256" key="7">
    <source>
        <dbReference type="ARBA" id="ARBA00023237"/>
    </source>
</evidence>
<dbReference type="eggNOG" id="COG4771">
    <property type="taxonomic scope" value="Bacteria"/>
</dbReference>
<reference evidence="13" key="1">
    <citation type="submission" date="2010-08" db="EMBL/GenBank/DDBJ databases">
        <title>Genome sequence of Parvularcula bermudensis HTCC2503.</title>
        <authorList>
            <person name="Kang D.-M."/>
            <person name="Oh H.-M."/>
            <person name="Cho J.-C."/>
        </authorList>
    </citation>
    <scope>NUCLEOTIDE SEQUENCE [LARGE SCALE GENOMIC DNA]</scope>
    <source>
        <strain evidence="13">ATCC BAA-594 / HTCC2503 / KCTC 12087</strain>
    </source>
</reference>
<dbReference type="Pfam" id="PF00593">
    <property type="entry name" value="TonB_dep_Rec_b-barrel"/>
    <property type="match status" value="1"/>
</dbReference>
<keyword evidence="13" id="KW-1185">Reference proteome</keyword>
<dbReference type="PROSITE" id="PS52016">
    <property type="entry name" value="TONB_DEPENDENT_REC_3"/>
    <property type="match status" value="1"/>
</dbReference>
<name>E0TBE8_PARBH</name>
<feature type="domain" description="TonB-dependent receptor plug" evidence="11">
    <location>
        <begin position="40"/>
        <end position="158"/>
    </location>
</feature>
<keyword evidence="12" id="KW-0675">Receptor</keyword>
<organism evidence="12 13">
    <name type="scientific">Parvularcula bermudensis (strain ATCC BAA-594 / HTCC2503 / KCTC 12087)</name>
    <dbReference type="NCBI Taxonomy" id="314260"/>
    <lineage>
        <taxon>Bacteria</taxon>
        <taxon>Pseudomonadati</taxon>
        <taxon>Pseudomonadota</taxon>
        <taxon>Alphaproteobacteria</taxon>
        <taxon>Parvularculales</taxon>
        <taxon>Parvularculaceae</taxon>
        <taxon>Parvularcula</taxon>
    </lineage>
</organism>
<evidence type="ECO:0000256" key="1">
    <source>
        <dbReference type="ARBA" id="ARBA00004571"/>
    </source>
</evidence>
<evidence type="ECO:0000313" key="12">
    <source>
        <dbReference type="EMBL" id="ADM09745.1"/>
    </source>
</evidence>
<feature type="domain" description="TonB-dependent receptor-like beta-barrel" evidence="10">
    <location>
        <begin position="279"/>
        <end position="809"/>
    </location>
</feature>
<comment type="subcellular location">
    <subcellularLocation>
        <location evidence="1 8">Cell outer membrane</location>
        <topology evidence="1 8">Multi-pass membrane protein</topology>
    </subcellularLocation>
</comment>
<dbReference type="STRING" id="314260.PB2503_08449"/>
<evidence type="ECO:0000259" key="10">
    <source>
        <dbReference type="Pfam" id="PF00593"/>
    </source>
</evidence>
<keyword evidence="7 8" id="KW-0998">Cell outer membrane</keyword>
<dbReference type="Pfam" id="PF07715">
    <property type="entry name" value="Plug"/>
    <property type="match status" value="1"/>
</dbReference>
<evidence type="ECO:0000259" key="11">
    <source>
        <dbReference type="Pfam" id="PF07715"/>
    </source>
</evidence>
<dbReference type="InterPro" id="IPR039426">
    <property type="entry name" value="TonB-dep_rcpt-like"/>
</dbReference>
<dbReference type="HOGENOM" id="CLU_010745_1_1_5"/>
<evidence type="ECO:0000256" key="8">
    <source>
        <dbReference type="PROSITE-ProRule" id="PRU01360"/>
    </source>
</evidence>
<reference evidence="12 13" key="2">
    <citation type="journal article" date="2011" name="J. Bacteriol.">
        <title>Complete genome sequence of strain HTCC2503T of Parvularcula bermudensis, the type species of the order "Parvularculales" in the class Alphaproteobacteria.</title>
        <authorList>
            <person name="Oh H.M."/>
            <person name="Kang I."/>
            <person name="Vergin K.L."/>
            <person name="Kang D."/>
            <person name="Rhee K.H."/>
            <person name="Giovannoni S.J."/>
            <person name="Cho J.C."/>
        </authorList>
    </citation>
    <scope>NUCLEOTIDE SEQUENCE [LARGE SCALE GENOMIC DNA]</scope>
    <source>
        <strain evidence="13">ATCC BAA-594 / HTCC2503 / KCTC 12087</strain>
    </source>
</reference>
<accession>E0TBE8</accession>
<dbReference type="InterPro" id="IPR037066">
    <property type="entry name" value="Plug_dom_sf"/>
</dbReference>
<dbReference type="PANTHER" id="PTHR47234:SF3">
    <property type="entry name" value="SECRETIN_TONB SHORT N-TERMINAL DOMAIN-CONTAINING PROTEIN"/>
    <property type="match status" value="1"/>
</dbReference>
<dbReference type="KEGG" id="pbr:PB2503_08449"/>
<dbReference type="Gene3D" id="2.170.130.10">
    <property type="entry name" value="TonB-dependent receptor, plug domain"/>
    <property type="match status" value="1"/>
</dbReference>
<evidence type="ECO:0000313" key="13">
    <source>
        <dbReference type="Proteomes" id="UP000001302"/>
    </source>
</evidence>
<dbReference type="PANTHER" id="PTHR47234">
    <property type="match status" value="1"/>
</dbReference>
<keyword evidence="3 8" id="KW-1134">Transmembrane beta strand</keyword>
<dbReference type="InterPro" id="IPR012910">
    <property type="entry name" value="Plug_dom"/>
</dbReference>
<gene>
    <name evidence="12" type="ordered locus">PB2503_08449</name>
</gene>
<keyword evidence="4 8" id="KW-0812">Transmembrane</keyword>
<sequence>MVALGVSAPAMAQDETEGTIAPVAEDTIVVTGARGKPRTVKESPVPIDVFDSEDLEDVSFTDANDILRNLVPSYSLSRQPISDGASFIRPASMRGLPTDKTLVLVNSKRRHRAALVSIGGSGTQGPDVATIPAIALENIEVLRDGAAAQYGSDAIAGVINFILKEDREGFKLTSQIGEFYAGDGEEWIVSANAGLPLGPDGFLNVSVEVSDAEKTDRSEQYCESWWCVEEQAAIDPVYAAGVESLFGGENVQPWGRPEAEALRTFFNAALPLGGGTELYSFGNYSESEATGNFFYRYPGNGVIEDVRLEDGSIYNPTEIYPGGFTPLFSGKVLDYSLVLGLKGESDKFAWDLSARNGQSEIQYSLANTLNPSMGPMSPTRFEPGNLINEETQIQADFSYLMEVGLASEMVFGFGLSYLEESYEIEEGEPASYETGPYVQSDPYDFCLEDMSGPTAAGAGIADLDCTDADDPVYRQVVDGSNGFPGYSPEFSGIYERDSYAVYLDLSTDITEKLFVQGAVRFEDYSDFDSELIYKVAARYALSDAVGIRGSFGTGFRAPTPGQQGTTNVSTRLPNGIPVATALSPPSSPLAQALGATPLEPETSTNYTAGVTATIGAFDVTLDFYRIELQDRVNAISTISIVDDCDEETGGIQTDCLGFRDNLIDAGAVGAETIDAAFYFTNAFDTITEGFDLVVTTDKDWGTYGSTDFTLSANYNETEFDGEVDELFNDESQYDFVNDEPNWRGVFTAKHEVGDISGLLRLNYWGPYDNSNGSTAPLTFQEFDPELFVDAELSLDVNDTTRFSVGARNLFDNYPDEGELGETCCGRIYRSDSVVDWQGGYYYAKATLTF</sequence>
<protein>
    <submittedName>
        <fullName evidence="12">TonB-dependent receptor, putative</fullName>
    </submittedName>
</protein>
<dbReference type="Proteomes" id="UP000001302">
    <property type="component" value="Chromosome"/>
</dbReference>
<dbReference type="InterPro" id="IPR000531">
    <property type="entry name" value="Beta-barrel_TonB"/>
</dbReference>
<dbReference type="GO" id="GO:0009279">
    <property type="term" value="C:cell outer membrane"/>
    <property type="evidence" value="ECO:0007669"/>
    <property type="project" value="UniProtKB-SubCell"/>
</dbReference>
<dbReference type="AlphaFoldDB" id="E0TBE8"/>
<evidence type="ECO:0000256" key="6">
    <source>
        <dbReference type="ARBA" id="ARBA00023136"/>
    </source>
</evidence>
<dbReference type="EMBL" id="CP002156">
    <property type="protein sequence ID" value="ADM09745.1"/>
    <property type="molecule type" value="Genomic_DNA"/>
</dbReference>
<evidence type="ECO:0000256" key="9">
    <source>
        <dbReference type="RuleBase" id="RU003357"/>
    </source>
</evidence>
<dbReference type="Gene3D" id="2.40.170.20">
    <property type="entry name" value="TonB-dependent receptor, beta-barrel domain"/>
    <property type="match status" value="1"/>
</dbReference>
<keyword evidence="6 8" id="KW-0472">Membrane</keyword>
<dbReference type="SUPFAM" id="SSF56935">
    <property type="entry name" value="Porins"/>
    <property type="match status" value="1"/>
</dbReference>
<evidence type="ECO:0000256" key="3">
    <source>
        <dbReference type="ARBA" id="ARBA00022452"/>
    </source>
</evidence>